<keyword evidence="5" id="KW-0961">Cell wall biogenesis/degradation</keyword>
<feature type="signal peptide" evidence="6">
    <location>
        <begin position="1"/>
        <end position="30"/>
    </location>
</feature>
<evidence type="ECO:0000259" key="7">
    <source>
        <dbReference type="SMART" id="SM00644"/>
    </source>
</evidence>
<evidence type="ECO:0000313" key="8">
    <source>
        <dbReference type="EMBL" id="PWR10847.1"/>
    </source>
</evidence>
<comment type="catalytic activity">
    <reaction evidence="1">
        <text>Hydrolyzes the link between N-acetylmuramoyl residues and L-amino acid residues in certain cell-wall glycopeptides.</text>
        <dbReference type="EC" id="3.5.1.28"/>
    </reaction>
</comment>
<dbReference type="Proteomes" id="UP000245410">
    <property type="component" value="Unassembled WGS sequence"/>
</dbReference>
<feature type="chain" id="PRO_5016251791" description="N-acetylmuramoyl-L-alanine amidase" evidence="6">
    <location>
        <begin position="31"/>
        <end position="688"/>
    </location>
</feature>
<dbReference type="EC" id="3.5.1.28" evidence="2"/>
<dbReference type="InterPro" id="IPR023346">
    <property type="entry name" value="Lysozyme-like_dom_sf"/>
</dbReference>
<dbReference type="Gene3D" id="3.40.80.10">
    <property type="entry name" value="Peptidoglycan recognition protein-like"/>
    <property type="match status" value="1"/>
</dbReference>
<dbReference type="InterPro" id="IPR036505">
    <property type="entry name" value="Amidase/PGRP_sf"/>
</dbReference>
<evidence type="ECO:0000256" key="1">
    <source>
        <dbReference type="ARBA" id="ARBA00001561"/>
    </source>
</evidence>
<dbReference type="SUPFAM" id="SSF53955">
    <property type="entry name" value="Lysozyme-like"/>
    <property type="match status" value="1"/>
</dbReference>
<dbReference type="EMBL" id="QGKR01000149">
    <property type="protein sequence ID" value="PWR10847.1"/>
    <property type="molecule type" value="Genomic_DNA"/>
</dbReference>
<dbReference type="RefSeq" id="WP_109816811.1">
    <property type="nucleotide sequence ID" value="NZ_QGKR01000149.1"/>
</dbReference>
<dbReference type="Gene3D" id="1.10.530.10">
    <property type="match status" value="1"/>
</dbReference>
<keyword evidence="9" id="KW-1185">Reference proteome</keyword>
<dbReference type="InterPro" id="IPR013517">
    <property type="entry name" value="FG-GAP"/>
</dbReference>
<dbReference type="SUPFAM" id="SSF69318">
    <property type="entry name" value="Integrin alpha N-terminal domain"/>
    <property type="match status" value="1"/>
</dbReference>
<dbReference type="Pfam" id="PF13517">
    <property type="entry name" value="FG-GAP_3"/>
    <property type="match status" value="2"/>
</dbReference>
<dbReference type="SMART" id="SM00644">
    <property type="entry name" value="Ami_2"/>
    <property type="match status" value="1"/>
</dbReference>
<dbReference type="GO" id="GO:0008745">
    <property type="term" value="F:N-acetylmuramoyl-L-alanine amidase activity"/>
    <property type="evidence" value="ECO:0007669"/>
    <property type="project" value="UniProtKB-EC"/>
</dbReference>
<name>A0A317D8E4_9ACTN</name>
<dbReference type="InterPro" id="IPR028994">
    <property type="entry name" value="Integrin_alpha_N"/>
</dbReference>
<evidence type="ECO:0000256" key="6">
    <source>
        <dbReference type="SAM" id="SignalP"/>
    </source>
</evidence>
<dbReference type="Pfam" id="PF01510">
    <property type="entry name" value="Amidase_2"/>
    <property type="match status" value="1"/>
</dbReference>
<gene>
    <name evidence="8" type="ORF">DKT68_07725</name>
</gene>
<evidence type="ECO:0000313" key="9">
    <source>
        <dbReference type="Proteomes" id="UP000245410"/>
    </source>
</evidence>
<evidence type="ECO:0000256" key="2">
    <source>
        <dbReference type="ARBA" id="ARBA00011901"/>
    </source>
</evidence>
<dbReference type="SUPFAM" id="SSF55846">
    <property type="entry name" value="N-acetylmuramoyl-L-alanine amidase-like"/>
    <property type="match status" value="1"/>
</dbReference>
<dbReference type="InterPro" id="IPR002502">
    <property type="entry name" value="Amidase_domain"/>
</dbReference>
<comment type="caution">
    <text evidence="8">The sequence shown here is derived from an EMBL/GenBank/DDBJ whole genome shotgun (WGS) entry which is preliminary data.</text>
</comment>
<evidence type="ECO:0000256" key="4">
    <source>
        <dbReference type="ARBA" id="ARBA00022801"/>
    </source>
</evidence>
<dbReference type="Gene3D" id="2.40.128.340">
    <property type="match status" value="2"/>
</dbReference>
<dbReference type="FunFam" id="3.40.80.10:FF:000006">
    <property type="entry name" value="N-acetylmuramoyl-L-alanine amidase"/>
    <property type="match status" value="1"/>
</dbReference>
<dbReference type="GO" id="GO:0071555">
    <property type="term" value="P:cell wall organization"/>
    <property type="evidence" value="ECO:0007669"/>
    <property type="project" value="UniProtKB-KW"/>
</dbReference>
<reference evidence="8 9" key="1">
    <citation type="submission" date="2018-05" db="EMBL/GenBank/DDBJ databases">
        <title>Micromonospora atacamensis sp. nov., a novel actinobacteria isolated from high altitude Atacama Desert soil.</title>
        <authorList>
            <person name="Carro L."/>
            <person name="Golinska P."/>
            <person name="Klenk H.-P."/>
            <person name="Goodfellow M."/>
        </authorList>
    </citation>
    <scope>NUCLEOTIDE SEQUENCE [LARGE SCALE GENOMIC DNA]</scope>
    <source>
        <strain evidence="8 9">5R2A7</strain>
    </source>
</reference>
<protein>
    <recommendedName>
        <fullName evidence="2">N-acetylmuramoyl-L-alanine amidase</fullName>
        <ecNumber evidence="2">3.5.1.28</ecNumber>
    </recommendedName>
</protein>
<dbReference type="GO" id="GO:0009253">
    <property type="term" value="P:peptidoglycan catabolic process"/>
    <property type="evidence" value="ECO:0007669"/>
    <property type="project" value="InterPro"/>
</dbReference>
<dbReference type="CDD" id="cd06583">
    <property type="entry name" value="PGRP"/>
    <property type="match status" value="1"/>
</dbReference>
<feature type="domain" description="N-acetylmuramoyl-L-alanine amidase" evidence="7">
    <location>
        <begin position="225"/>
        <end position="353"/>
    </location>
</feature>
<dbReference type="AlphaFoldDB" id="A0A317D8E4"/>
<sequence>MRLTRPSWRACALLLTAALVAQATATPAVAARPAAPGSLGTAFVRAAAEFDVPRDLLVAVAYGESRLDGHDGLPSQANGYGVMHLVSNPTQHSLERAATLTGEPVARLRSVTSANVRGGAAVLRDLADREGLTSGARDRLSAWYPVVARYSAAVDDPTARLYADHVYDLLRTGIAARSVRVAPQPLRPELGRYARVAPAGAAAGPNAAAAAVPEYGPARWVSAYGGNYQVGRSSRITTVVVHVTQGSYAGTVSWFQNPSAGVSAHYVVKSSNGEITQMVREGDTAYHARSANPYSVGIEHEGFVDNPAWFTDAMYRSSAALTRYLCDKYGLPKNRTAIKGHNELPGNDHTDPGPNWNWNYYISLVNAGSSGGRYLAGSPTDFTGDGRDDVVAFTQGSLNDVYVAASTGSAFAGTSVKWNDFFGLTGETLLSGDVNGDGRDDVIAFTHGTLADVYVALSTGASFGGGQKWHDWFAPGAEVGAVGDVNGDGRDDIVTFTHDTNADVYVALSTGAGFGPGLKWHDYFSIPGEFPALGDVDGDGRDDIITFTQGPATAADVIVALSTGSAFGAPQKWHDLFAVGAEQPRVGDINGDGKDDIVTFTCNTDADVYAAVSTGTGFTGTTVKWNDFFCLAGEFPYLGDANGDGRDDIIVFTKGATNDIHVGLSTGTGFLGATKWHDFFGLDGETTL</sequence>
<evidence type="ECO:0000256" key="5">
    <source>
        <dbReference type="ARBA" id="ARBA00023316"/>
    </source>
</evidence>
<dbReference type="OrthoDB" id="66275at2"/>
<proteinExistence type="predicted"/>
<accession>A0A317D8E4</accession>
<dbReference type="PANTHER" id="PTHR30417:SF1">
    <property type="entry name" value="N-ACETYLMURAMOYL-L-ALANINE AMIDASE AMID"/>
    <property type="match status" value="1"/>
</dbReference>
<dbReference type="GO" id="GO:0009254">
    <property type="term" value="P:peptidoglycan turnover"/>
    <property type="evidence" value="ECO:0007669"/>
    <property type="project" value="TreeGrafter"/>
</dbReference>
<evidence type="ECO:0000256" key="3">
    <source>
        <dbReference type="ARBA" id="ARBA00022729"/>
    </source>
</evidence>
<keyword evidence="4" id="KW-0378">Hydrolase</keyword>
<dbReference type="InterPro" id="IPR051206">
    <property type="entry name" value="NAMLAA_amidase_2"/>
</dbReference>
<dbReference type="PANTHER" id="PTHR30417">
    <property type="entry name" value="N-ACETYLMURAMOYL-L-ALANINE AMIDASE AMID"/>
    <property type="match status" value="1"/>
</dbReference>
<keyword evidence="3 6" id="KW-0732">Signal</keyword>
<organism evidence="8 9">
    <name type="scientific">Micromonospora acroterricola</name>
    <dbReference type="NCBI Taxonomy" id="2202421"/>
    <lineage>
        <taxon>Bacteria</taxon>
        <taxon>Bacillati</taxon>
        <taxon>Actinomycetota</taxon>
        <taxon>Actinomycetes</taxon>
        <taxon>Micromonosporales</taxon>
        <taxon>Micromonosporaceae</taxon>
        <taxon>Micromonospora</taxon>
    </lineage>
</organism>